<organism evidence="11 12">
    <name type="scientific">Rehmannia glutinosa</name>
    <name type="common">Chinese foxglove</name>
    <dbReference type="NCBI Taxonomy" id="99300"/>
    <lineage>
        <taxon>Eukaryota</taxon>
        <taxon>Viridiplantae</taxon>
        <taxon>Streptophyta</taxon>
        <taxon>Embryophyta</taxon>
        <taxon>Tracheophyta</taxon>
        <taxon>Spermatophyta</taxon>
        <taxon>Magnoliopsida</taxon>
        <taxon>eudicotyledons</taxon>
        <taxon>Gunneridae</taxon>
        <taxon>Pentapetalae</taxon>
        <taxon>asterids</taxon>
        <taxon>lamiids</taxon>
        <taxon>Lamiales</taxon>
        <taxon>Orobanchaceae</taxon>
        <taxon>Rehmannieae</taxon>
        <taxon>Rehmannia</taxon>
    </lineage>
</organism>
<dbReference type="PANTHER" id="PTHR47999">
    <property type="entry name" value="TRANSCRIPTION FACTOR MYB8-RELATED-RELATED"/>
    <property type="match status" value="1"/>
</dbReference>
<evidence type="ECO:0000313" key="11">
    <source>
        <dbReference type="EMBL" id="KAK6151060.1"/>
    </source>
</evidence>
<keyword evidence="5" id="KW-0010">Activator</keyword>
<keyword evidence="4" id="KW-0238">DNA-binding</keyword>
<dbReference type="EMBL" id="JABTTQ020000008">
    <property type="protein sequence ID" value="KAK6151060.1"/>
    <property type="molecule type" value="Genomic_DNA"/>
</dbReference>
<keyword evidence="12" id="KW-1185">Reference proteome</keyword>
<protein>
    <recommendedName>
        <fullName evidence="13">R2R3-MYB protein</fullName>
    </recommendedName>
</protein>
<accession>A0ABR0WXX1</accession>
<evidence type="ECO:0000256" key="5">
    <source>
        <dbReference type="ARBA" id="ARBA00023159"/>
    </source>
</evidence>
<evidence type="ECO:0000256" key="6">
    <source>
        <dbReference type="ARBA" id="ARBA00023163"/>
    </source>
</evidence>
<keyword evidence="2" id="KW-0677">Repeat</keyword>
<evidence type="ECO:0000313" key="12">
    <source>
        <dbReference type="Proteomes" id="UP001318860"/>
    </source>
</evidence>
<dbReference type="Gene3D" id="1.10.10.60">
    <property type="entry name" value="Homeodomain-like"/>
    <property type="match status" value="2"/>
</dbReference>
<comment type="subcellular location">
    <subcellularLocation>
        <location evidence="1">Nucleus</location>
    </subcellularLocation>
</comment>
<feature type="domain" description="Myb-like" evidence="9">
    <location>
        <begin position="58"/>
        <end position="113"/>
    </location>
</feature>
<dbReference type="SUPFAM" id="SSF46689">
    <property type="entry name" value="Homeodomain-like"/>
    <property type="match status" value="1"/>
</dbReference>
<evidence type="ECO:0000259" key="10">
    <source>
        <dbReference type="PROSITE" id="PS51294"/>
    </source>
</evidence>
<dbReference type="InterPro" id="IPR001005">
    <property type="entry name" value="SANT/Myb"/>
</dbReference>
<evidence type="ECO:0008006" key="13">
    <source>
        <dbReference type="Google" id="ProtNLM"/>
    </source>
</evidence>
<comment type="caution">
    <text evidence="11">The sequence shown here is derived from an EMBL/GenBank/DDBJ whole genome shotgun (WGS) entry which is preliminary data.</text>
</comment>
<dbReference type="PANTHER" id="PTHR47999:SF24">
    <property type="entry name" value="TRANSCRIPTION FACTOR MYB90"/>
    <property type="match status" value="1"/>
</dbReference>
<evidence type="ECO:0000259" key="9">
    <source>
        <dbReference type="PROSITE" id="PS50090"/>
    </source>
</evidence>
<feature type="domain" description="HTH myb-type" evidence="10">
    <location>
        <begin position="62"/>
        <end position="117"/>
    </location>
</feature>
<reference evidence="11 12" key="1">
    <citation type="journal article" date="2021" name="Comput. Struct. Biotechnol. J.">
        <title>De novo genome assembly of the potent medicinal plant Rehmannia glutinosa using nanopore technology.</title>
        <authorList>
            <person name="Ma L."/>
            <person name="Dong C."/>
            <person name="Song C."/>
            <person name="Wang X."/>
            <person name="Zheng X."/>
            <person name="Niu Y."/>
            <person name="Chen S."/>
            <person name="Feng W."/>
        </authorList>
    </citation>
    <scope>NUCLEOTIDE SEQUENCE [LARGE SCALE GENOMIC DNA]</scope>
    <source>
        <strain evidence="11">DH-2019</strain>
    </source>
</reference>
<dbReference type="CDD" id="cd00167">
    <property type="entry name" value="SANT"/>
    <property type="match status" value="2"/>
</dbReference>
<feature type="region of interest" description="Disordered" evidence="8">
    <location>
        <begin position="158"/>
        <end position="208"/>
    </location>
</feature>
<evidence type="ECO:0000256" key="1">
    <source>
        <dbReference type="ARBA" id="ARBA00004123"/>
    </source>
</evidence>
<evidence type="ECO:0000256" key="3">
    <source>
        <dbReference type="ARBA" id="ARBA00023015"/>
    </source>
</evidence>
<proteinExistence type="predicted"/>
<name>A0ABR0WXX1_REHGL</name>
<evidence type="ECO:0000256" key="4">
    <source>
        <dbReference type="ARBA" id="ARBA00023125"/>
    </source>
</evidence>
<dbReference type="InterPro" id="IPR017930">
    <property type="entry name" value="Myb_dom"/>
</dbReference>
<evidence type="ECO:0000256" key="2">
    <source>
        <dbReference type="ARBA" id="ARBA00022737"/>
    </source>
</evidence>
<feature type="domain" description="HTH myb-type" evidence="10">
    <location>
        <begin position="5"/>
        <end position="61"/>
    </location>
</feature>
<keyword evidence="7" id="KW-0539">Nucleus</keyword>
<feature type="domain" description="Myb-like" evidence="9">
    <location>
        <begin position="5"/>
        <end position="57"/>
    </location>
</feature>
<dbReference type="InterPro" id="IPR015495">
    <property type="entry name" value="Myb_TF_plants"/>
</dbReference>
<gene>
    <name evidence="11" type="ORF">DH2020_015992</name>
</gene>
<keyword evidence="6" id="KW-0804">Transcription</keyword>
<dbReference type="Pfam" id="PF00249">
    <property type="entry name" value="Myb_DNA-binding"/>
    <property type="match status" value="2"/>
</dbReference>
<evidence type="ECO:0000256" key="8">
    <source>
        <dbReference type="SAM" id="MobiDB-lite"/>
    </source>
</evidence>
<dbReference type="PROSITE" id="PS51294">
    <property type="entry name" value="HTH_MYB"/>
    <property type="match status" value="2"/>
</dbReference>
<dbReference type="InterPro" id="IPR009057">
    <property type="entry name" value="Homeodomain-like_sf"/>
</dbReference>
<dbReference type="Proteomes" id="UP001318860">
    <property type="component" value="Unassembled WGS sequence"/>
</dbReference>
<feature type="compositionally biased region" description="Basic and acidic residues" evidence="8">
    <location>
        <begin position="173"/>
        <end position="193"/>
    </location>
</feature>
<sequence>MEKNARGVRKGAWTKAEDILLKKCIDKYGEGRWHLVPHRAGLNRCRKSCRLRWLNYLRPDIKRGYFNKDEVDLIVRLHKLLGNRQVFRIWSLIAGRIPGRTANDVKNFWNTHIQKQSGESRCRGSKPMITQTNIIRPQPRIFSKQHVAPANWSKELNKPNELPKIYPKNTSSTDHHASSSKTLKIDGRDENPKNNKRQPIIPPPLEEEEEVDECMRWWGNLLEITENGDGILFPQEDQVPIMEPILSPGFGDQNGKDYGVEDGIILSCLELDVDVWKLVSLDDH</sequence>
<keyword evidence="3" id="KW-0805">Transcription regulation</keyword>
<dbReference type="SMART" id="SM00717">
    <property type="entry name" value="SANT"/>
    <property type="match status" value="2"/>
</dbReference>
<evidence type="ECO:0000256" key="7">
    <source>
        <dbReference type="ARBA" id="ARBA00023242"/>
    </source>
</evidence>
<dbReference type="PROSITE" id="PS50090">
    <property type="entry name" value="MYB_LIKE"/>
    <property type="match status" value="2"/>
</dbReference>